<dbReference type="Proteomes" id="UP001597063">
    <property type="component" value="Unassembled WGS sequence"/>
</dbReference>
<comment type="caution">
    <text evidence="2">The sequence shown here is derived from an EMBL/GenBank/DDBJ whole genome shotgun (WGS) entry which is preliminary data.</text>
</comment>
<keyword evidence="3" id="KW-1185">Reference proteome</keyword>
<proteinExistence type="predicted"/>
<evidence type="ECO:0000313" key="3">
    <source>
        <dbReference type="Proteomes" id="UP001597063"/>
    </source>
</evidence>
<accession>A0ABW2XW68</accession>
<organism evidence="2 3">
    <name type="scientific">Actinomadura fibrosa</name>
    <dbReference type="NCBI Taxonomy" id="111802"/>
    <lineage>
        <taxon>Bacteria</taxon>
        <taxon>Bacillati</taxon>
        <taxon>Actinomycetota</taxon>
        <taxon>Actinomycetes</taxon>
        <taxon>Streptosporangiales</taxon>
        <taxon>Thermomonosporaceae</taxon>
        <taxon>Actinomadura</taxon>
    </lineage>
</organism>
<gene>
    <name evidence="2" type="ORF">ACFQZM_36480</name>
</gene>
<dbReference type="RefSeq" id="WP_242618926.1">
    <property type="nucleotide sequence ID" value="NZ_CAACUY010000005.1"/>
</dbReference>
<dbReference type="EMBL" id="JBHTGP010000018">
    <property type="protein sequence ID" value="MFD0690035.1"/>
    <property type="molecule type" value="Genomic_DNA"/>
</dbReference>
<name>A0ABW2XW68_9ACTN</name>
<evidence type="ECO:0000256" key="1">
    <source>
        <dbReference type="SAM" id="MobiDB-lite"/>
    </source>
</evidence>
<protein>
    <submittedName>
        <fullName evidence="2">Uncharacterized protein</fullName>
    </submittedName>
</protein>
<feature type="region of interest" description="Disordered" evidence="1">
    <location>
        <begin position="1"/>
        <end position="54"/>
    </location>
</feature>
<evidence type="ECO:0000313" key="2">
    <source>
        <dbReference type="EMBL" id="MFD0690035.1"/>
    </source>
</evidence>
<sequence>MRTSAPGTVHDIESPPTTTRSHSADRHGRTPARASVTRDPGTSVPAPRGPRRTA</sequence>
<reference evidence="3" key="1">
    <citation type="journal article" date="2019" name="Int. J. Syst. Evol. Microbiol.">
        <title>The Global Catalogue of Microorganisms (GCM) 10K type strain sequencing project: providing services to taxonomists for standard genome sequencing and annotation.</title>
        <authorList>
            <consortium name="The Broad Institute Genomics Platform"/>
            <consortium name="The Broad Institute Genome Sequencing Center for Infectious Disease"/>
            <person name="Wu L."/>
            <person name="Ma J."/>
        </authorList>
    </citation>
    <scope>NUCLEOTIDE SEQUENCE [LARGE SCALE GENOMIC DNA]</scope>
    <source>
        <strain evidence="3">JCM 9371</strain>
    </source>
</reference>